<dbReference type="Gene3D" id="3.30.160.60">
    <property type="entry name" value="Classic Zinc Finger"/>
    <property type="match status" value="1"/>
</dbReference>
<dbReference type="PANTHER" id="PTHR23354">
    <property type="entry name" value="NUCLEOLAR PROTEIN 7/ESTROGEN RECEPTOR COACTIVATOR-RELATED"/>
    <property type="match status" value="1"/>
</dbReference>
<protein>
    <submittedName>
        <fullName evidence="4">Tldc domain-containing protein</fullName>
    </submittedName>
</protein>
<dbReference type="OrthoDB" id="25620at2759"/>
<organism evidence="4 5">
    <name type="scientific">Stylonychia lemnae</name>
    <name type="common">Ciliate</name>
    <dbReference type="NCBI Taxonomy" id="5949"/>
    <lineage>
        <taxon>Eukaryota</taxon>
        <taxon>Sar</taxon>
        <taxon>Alveolata</taxon>
        <taxon>Ciliophora</taxon>
        <taxon>Intramacronucleata</taxon>
        <taxon>Spirotrichea</taxon>
        <taxon>Stichotrichia</taxon>
        <taxon>Sporadotrichida</taxon>
        <taxon>Oxytrichidae</taxon>
        <taxon>Stylonychinae</taxon>
        <taxon>Stylonychia</taxon>
    </lineage>
</organism>
<dbReference type="AlphaFoldDB" id="A0A078AXE4"/>
<dbReference type="GO" id="GO:0008270">
    <property type="term" value="F:zinc ion binding"/>
    <property type="evidence" value="ECO:0007669"/>
    <property type="project" value="UniProtKB-KW"/>
</dbReference>
<evidence type="ECO:0000259" key="2">
    <source>
        <dbReference type="PROSITE" id="PS50119"/>
    </source>
</evidence>
<keyword evidence="5" id="KW-1185">Reference proteome</keyword>
<name>A0A078AXE4_STYLE</name>
<reference evidence="4 5" key="1">
    <citation type="submission" date="2014-06" db="EMBL/GenBank/DDBJ databases">
        <authorList>
            <person name="Swart Estienne"/>
        </authorList>
    </citation>
    <scope>NUCLEOTIDE SEQUENCE [LARGE SCALE GENOMIC DNA]</scope>
    <source>
        <strain evidence="4 5">130c</strain>
    </source>
</reference>
<keyword evidence="1" id="KW-0479">Metal-binding</keyword>
<evidence type="ECO:0000313" key="5">
    <source>
        <dbReference type="Proteomes" id="UP000039865"/>
    </source>
</evidence>
<keyword evidence="1" id="KW-0862">Zinc</keyword>
<dbReference type="SMART" id="SM00584">
    <property type="entry name" value="TLDc"/>
    <property type="match status" value="1"/>
</dbReference>
<proteinExistence type="predicted"/>
<dbReference type="PROSITE" id="PS50119">
    <property type="entry name" value="ZF_BBOX"/>
    <property type="match status" value="1"/>
</dbReference>
<dbReference type="SUPFAM" id="SSF57845">
    <property type="entry name" value="B-box zinc-binding domain"/>
    <property type="match status" value="1"/>
</dbReference>
<dbReference type="InParanoid" id="A0A078AXE4"/>
<dbReference type="Proteomes" id="UP000039865">
    <property type="component" value="Unassembled WGS sequence"/>
</dbReference>
<evidence type="ECO:0000313" key="4">
    <source>
        <dbReference type="EMBL" id="CDW86746.1"/>
    </source>
</evidence>
<dbReference type="EMBL" id="CCKQ01014939">
    <property type="protein sequence ID" value="CDW86746.1"/>
    <property type="molecule type" value="Genomic_DNA"/>
</dbReference>
<evidence type="ECO:0000259" key="3">
    <source>
        <dbReference type="PROSITE" id="PS51886"/>
    </source>
</evidence>
<dbReference type="InterPro" id="IPR000315">
    <property type="entry name" value="Znf_B-box"/>
</dbReference>
<feature type="domain" description="TLDc" evidence="3">
    <location>
        <begin position="222"/>
        <end position="394"/>
    </location>
</feature>
<dbReference type="Pfam" id="PF07534">
    <property type="entry name" value="TLD"/>
    <property type="match status" value="1"/>
</dbReference>
<keyword evidence="1" id="KW-0863">Zinc-finger</keyword>
<sequence>MIQQTNSDFLTCICCNRFYNLVERVPIQLPCEDVICQQCYNIQKDQVQNQQIQCPFDITHLCDINHPIRKPLYLMRNLEKHNFHLIVCTQHPTEYANIYCKQFNKIICARCFQQEPHPHFYKDQTTHVFIDRKYFEESFEKMITINKNEIRKIQNLESYEELNQVEEQEEIKEEIVLFANELEKNQNVQQEIIIQEQKNYLEALTIQYLDENDLLKYYEFRRLIELHVSKDRIISNLLKIKGSTKLLYKATRDGFKAANFHSLCDNQGPTITFILSKSGNVFGGYTSVSWTCPQKNESYADNNSVIFQLNLNKQYEKFQHLDFAVQHNKKFLMIFGRGDIIINQDCNVNSESTSELGQTYELAKGRNPKNKLTQQYLAGSEFFQVIEIEVYQVKL</sequence>
<evidence type="ECO:0000256" key="1">
    <source>
        <dbReference type="PROSITE-ProRule" id="PRU00024"/>
    </source>
</evidence>
<dbReference type="InterPro" id="IPR006571">
    <property type="entry name" value="TLDc_dom"/>
</dbReference>
<gene>
    <name evidence="4" type="primary">Contig11620.g12442</name>
    <name evidence="4" type="ORF">STYLEM_15844</name>
</gene>
<accession>A0A078AXE4</accession>
<feature type="domain" description="B box-type" evidence="2">
    <location>
        <begin position="83"/>
        <end position="128"/>
    </location>
</feature>
<dbReference type="PROSITE" id="PS51886">
    <property type="entry name" value="TLDC"/>
    <property type="match status" value="1"/>
</dbReference>